<evidence type="ECO:0000313" key="10">
    <source>
        <dbReference type="Proteomes" id="UP000295455"/>
    </source>
</evidence>
<proteinExistence type="inferred from homology"/>
<dbReference type="NCBIfam" id="TIGR02127">
    <property type="entry name" value="pyrF_sub2"/>
    <property type="match status" value="1"/>
</dbReference>
<comment type="pathway">
    <text evidence="1 7">Pyrimidine metabolism; UMP biosynthesis via de novo pathway; UMP from orotate: step 2/2.</text>
</comment>
<evidence type="ECO:0000256" key="5">
    <source>
        <dbReference type="ARBA" id="ARBA00023239"/>
    </source>
</evidence>
<evidence type="ECO:0000313" key="9">
    <source>
        <dbReference type="EMBL" id="TCL66065.1"/>
    </source>
</evidence>
<name>A0A4R1RIY6_9FLAO</name>
<organism evidence="9 10">
    <name type="scientific">Mariniflexile fucanivorans</name>
    <dbReference type="NCBI Taxonomy" id="264023"/>
    <lineage>
        <taxon>Bacteria</taxon>
        <taxon>Pseudomonadati</taxon>
        <taxon>Bacteroidota</taxon>
        <taxon>Flavobacteriia</taxon>
        <taxon>Flavobacteriales</taxon>
        <taxon>Flavobacteriaceae</taxon>
        <taxon>Mariniflexile</taxon>
    </lineage>
</organism>
<evidence type="ECO:0000259" key="8">
    <source>
        <dbReference type="SMART" id="SM00934"/>
    </source>
</evidence>
<dbReference type="InterPro" id="IPR001754">
    <property type="entry name" value="OMPdeCOase_dom"/>
</dbReference>
<dbReference type="GO" id="GO:0004590">
    <property type="term" value="F:orotidine-5'-phosphate decarboxylase activity"/>
    <property type="evidence" value="ECO:0007669"/>
    <property type="project" value="UniProtKB-UniRule"/>
</dbReference>
<keyword evidence="10" id="KW-1185">Reference proteome</keyword>
<dbReference type="CDD" id="cd04725">
    <property type="entry name" value="OMP_decarboxylase_like"/>
    <property type="match status" value="1"/>
</dbReference>
<feature type="domain" description="Orotidine 5'-phosphate decarboxylase" evidence="8">
    <location>
        <begin position="16"/>
        <end position="254"/>
    </location>
</feature>
<dbReference type="PANTHER" id="PTHR43375">
    <property type="entry name" value="OROTIDINE 5'-PHOSPHATE DECARBOXYLASE"/>
    <property type="match status" value="1"/>
</dbReference>
<dbReference type="OrthoDB" id="9808470at2"/>
<evidence type="ECO:0000256" key="3">
    <source>
        <dbReference type="ARBA" id="ARBA00022793"/>
    </source>
</evidence>
<reference evidence="9 10" key="1">
    <citation type="submission" date="2019-03" db="EMBL/GenBank/DDBJ databases">
        <title>Genomic Encyclopedia of Type Strains, Phase IV (KMG-IV): sequencing the most valuable type-strain genomes for metagenomic binning, comparative biology and taxonomic classification.</title>
        <authorList>
            <person name="Goeker M."/>
        </authorList>
    </citation>
    <scope>NUCLEOTIDE SEQUENCE [LARGE SCALE GENOMIC DNA]</scope>
    <source>
        <strain evidence="9 10">DSM 18792</strain>
    </source>
</reference>
<dbReference type="PANTHER" id="PTHR43375:SF1">
    <property type="entry name" value="OROTIDINE 5'-PHOSPHATE DECARBOXYLASE"/>
    <property type="match status" value="1"/>
</dbReference>
<comment type="similarity">
    <text evidence="2 7">Belongs to the OMP decarboxylase family. Type 2 subfamily.</text>
</comment>
<dbReference type="HAMAP" id="MF_01215">
    <property type="entry name" value="OMPdecase_type2"/>
    <property type="match status" value="1"/>
</dbReference>
<keyword evidence="4 7" id="KW-0665">Pyrimidine biosynthesis</keyword>
<dbReference type="Pfam" id="PF00215">
    <property type="entry name" value="OMPdecase"/>
    <property type="match status" value="1"/>
</dbReference>
<dbReference type="EMBL" id="SLUP01000004">
    <property type="protein sequence ID" value="TCL66065.1"/>
    <property type="molecule type" value="Genomic_DNA"/>
</dbReference>
<keyword evidence="3 7" id="KW-0210">Decarboxylase</keyword>
<dbReference type="InterPro" id="IPR013785">
    <property type="entry name" value="Aldolase_TIM"/>
</dbReference>
<evidence type="ECO:0000256" key="6">
    <source>
        <dbReference type="ARBA" id="ARBA00049157"/>
    </source>
</evidence>
<dbReference type="Proteomes" id="UP000295455">
    <property type="component" value="Unassembled WGS sequence"/>
</dbReference>
<comment type="caution">
    <text evidence="9">The sequence shown here is derived from an EMBL/GenBank/DDBJ whole genome shotgun (WGS) entry which is preliminary data.</text>
</comment>
<protein>
    <recommendedName>
        <fullName evidence="7">Orotidine 5'-phosphate decarboxylase</fullName>
        <ecNumber evidence="7">4.1.1.23</ecNumber>
    </recommendedName>
    <alternativeName>
        <fullName evidence="7">OMP decarboxylase</fullName>
        <shortName evidence="7">OMPDCase</shortName>
        <shortName evidence="7">OMPdecase</shortName>
    </alternativeName>
</protein>
<evidence type="ECO:0000256" key="1">
    <source>
        <dbReference type="ARBA" id="ARBA00004861"/>
    </source>
</evidence>
<evidence type="ECO:0000256" key="7">
    <source>
        <dbReference type="HAMAP-Rule" id="MF_01215"/>
    </source>
</evidence>
<dbReference type="InterPro" id="IPR011060">
    <property type="entry name" value="RibuloseP-bd_barrel"/>
</dbReference>
<dbReference type="SMART" id="SM00934">
    <property type="entry name" value="OMPdecase"/>
    <property type="match status" value="1"/>
</dbReference>
<dbReference type="EC" id="4.1.1.23" evidence="7"/>
<dbReference type="FunFam" id="3.20.20.70:FF:000157">
    <property type="entry name" value="Orotidine 5'-phosphate decarboxylase"/>
    <property type="match status" value="1"/>
</dbReference>
<evidence type="ECO:0000256" key="2">
    <source>
        <dbReference type="ARBA" id="ARBA00008847"/>
    </source>
</evidence>
<dbReference type="Gene3D" id="3.20.20.70">
    <property type="entry name" value="Aldolase class I"/>
    <property type="match status" value="1"/>
</dbReference>
<dbReference type="RefSeq" id="WP_132217556.1">
    <property type="nucleotide sequence ID" value="NZ_OX156936.1"/>
</dbReference>
<keyword evidence="5 7" id="KW-0456">Lyase</keyword>
<dbReference type="GO" id="GO:0044205">
    <property type="term" value="P:'de novo' UMP biosynthetic process"/>
    <property type="evidence" value="ECO:0007669"/>
    <property type="project" value="UniProtKB-UniRule"/>
</dbReference>
<evidence type="ECO:0000256" key="4">
    <source>
        <dbReference type="ARBA" id="ARBA00022975"/>
    </source>
</evidence>
<comment type="catalytic activity">
    <reaction evidence="6 7">
        <text>orotidine 5'-phosphate + H(+) = UMP + CO2</text>
        <dbReference type="Rhea" id="RHEA:11596"/>
        <dbReference type="ChEBI" id="CHEBI:15378"/>
        <dbReference type="ChEBI" id="CHEBI:16526"/>
        <dbReference type="ChEBI" id="CHEBI:57538"/>
        <dbReference type="ChEBI" id="CHEBI:57865"/>
        <dbReference type="EC" id="4.1.1.23"/>
    </reaction>
</comment>
<dbReference type="InterPro" id="IPR011995">
    <property type="entry name" value="OMPdecase_type-2"/>
</dbReference>
<feature type="active site" description="Proton donor" evidence="7">
    <location>
        <position position="96"/>
    </location>
</feature>
<gene>
    <name evidence="7" type="primary">pyrF</name>
    <name evidence="9" type="ORF">EV196_10494</name>
</gene>
<dbReference type="AlphaFoldDB" id="A0A4R1RIY6"/>
<dbReference type="GO" id="GO:0006207">
    <property type="term" value="P:'de novo' pyrimidine nucleobase biosynthetic process"/>
    <property type="evidence" value="ECO:0007669"/>
    <property type="project" value="InterPro"/>
</dbReference>
<dbReference type="SUPFAM" id="SSF51366">
    <property type="entry name" value="Ribulose-phoshate binding barrel"/>
    <property type="match status" value="1"/>
</dbReference>
<dbReference type="UniPathway" id="UPA00070">
    <property type="reaction ID" value="UER00120"/>
</dbReference>
<sequence>MNTNQLISEIQKKKSFLCIGLDVDLDKIPKHLLKEEDPIFAFNKAIIDATYHLCVSYKPNTAFYEAYGLKGWKALEKTINYLNENHPDIFTIADAKRGDIGNTSTMYAKAFFEDLAFDSVTVAPYMGKDSVEPFLAFEDKHTILLALTSNQGAFDFQTKTVDGKELYKQVLETSKTWKNSRNLMYVVGATKAEYLADIRNIIPDSFLLVPGVGAQGGNLQEVCKYGMADNVGLLINSSRGIIYASNGEDFAQVAAEKAKELQQEMQLILSQ</sequence>
<accession>A0A4R1RIY6</accession>